<organism evidence="8 9">
    <name type="scientific">Lactobacillus acetotolerans</name>
    <dbReference type="NCBI Taxonomy" id="1600"/>
    <lineage>
        <taxon>Bacteria</taxon>
        <taxon>Bacillati</taxon>
        <taxon>Bacillota</taxon>
        <taxon>Bacilli</taxon>
        <taxon>Lactobacillales</taxon>
        <taxon>Lactobacillaceae</taxon>
        <taxon>Lactobacillus</taxon>
    </lineage>
</organism>
<dbReference type="KEGG" id="lae:LBAT_1393"/>
<dbReference type="PANTHER" id="PTHR10201">
    <property type="entry name" value="MATRIX METALLOPROTEINASE"/>
    <property type="match status" value="1"/>
</dbReference>
<keyword evidence="1" id="KW-0645">Protease</keyword>
<sequence>MKSLEIVIIIVFTGVDKNMKKFLRFLRNLIFVVVVVFAVWDYQNNDNVRNATNDSLTALNDRISQMLSTGNLNPPKLGNSDPNTVKNAVKPETTDSNAQKRRWPSPNATVYVNIKKDLQLRSASIDAIKAWNKTQAFTFQETNNKKKAQVIISVTNDSSTNAAGETATSYNPVTGHLINAKVQLNKFYLQNGWYGYSYNRIVNTAEHELGHAIGLNHNKGVSVMYPQGSVYTIQPQDITNVKKLYNEK</sequence>
<dbReference type="SMART" id="SM00235">
    <property type="entry name" value="ZnMc"/>
    <property type="match status" value="1"/>
</dbReference>
<accession>A0A0D6A4N3</accession>
<dbReference type="InterPro" id="IPR024079">
    <property type="entry name" value="MetalloPept_cat_dom_sf"/>
</dbReference>
<dbReference type="GO" id="GO:0004222">
    <property type="term" value="F:metalloendopeptidase activity"/>
    <property type="evidence" value="ECO:0007669"/>
    <property type="project" value="InterPro"/>
</dbReference>
<keyword evidence="6" id="KW-0812">Transmembrane</keyword>
<dbReference type="InterPro" id="IPR001818">
    <property type="entry name" value="Pept_M10_metallopeptidase"/>
</dbReference>
<reference evidence="8 9" key="1">
    <citation type="submission" date="2015-03" db="EMBL/GenBank/DDBJ databases">
        <title>Complete genome sequence of Lactobacillus acetotolerans NBRC 13120.</title>
        <authorList>
            <person name="Toh H."/>
            <person name="Morita H."/>
            <person name="Fujita N."/>
        </authorList>
    </citation>
    <scope>NUCLEOTIDE SEQUENCE [LARGE SCALE GENOMIC DNA]</scope>
    <source>
        <strain evidence="8 9">NBRC 13120</strain>
    </source>
</reference>
<dbReference type="SUPFAM" id="SSF55486">
    <property type="entry name" value="Metalloproteases ('zincins'), catalytic domain"/>
    <property type="match status" value="1"/>
</dbReference>
<feature type="domain" description="Peptidase metallopeptidase" evidence="7">
    <location>
        <begin position="99"/>
        <end position="247"/>
    </location>
</feature>
<dbReference type="STRING" id="1600.LBAT_1393"/>
<dbReference type="CDD" id="cd04268">
    <property type="entry name" value="ZnMc_MMP_like"/>
    <property type="match status" value="1"/>
</dbReference>
<feature type="transmembrane region" description="Helical" evidence="6">
    <location>
        <begin position="25"/>
        <end position="42"/>
    </location>
</feature>
<dbReference type="AlphaFoldDB" id="A0A0D6A4N3"/>
<evidence type="ECO:0000256" key="1">
    <source>
        <dbReference type="ARBA" id="ARBA00022670"/>
    </source>
</evidence>
<evidence type="ECO:0000256" key="4">
    <source>
        <dbReference type="ARBA" id="ARBA00022833"/>
    </source>
</evidence>
<keyword evidence="6" id="KW-0472">Membrane</keyword>
<dbReference type="GO" id="GO:0031012">
    <property type="term" value="C:extracellular matrix"/>
    <property type="evidence" value="ECO:0007669"/>
    <property type="project" value="InterPro"/>
</dbReference>
<evidence type="ECO:0000256" key="6">
    <source>
        <dbReference type="SAM" id="Phobius"/>
    </source>
</evidence>
<evidence type="ECO:0000313" key="8">
    <source>
        <dbReference type="EMBL" id="BAQ57782.1"/>
    </source>
</evidence>
<gene>
    <name evidence="8" type="ORF">LBAT_1393</name>
</gene>
<evidence type="ECO:0000256" key="2">
    <source>
        <dbReference type="ARBA" id="ARBA00022723"/>
    </source>
</evidence>
<evidence type="ECO:0000313" key="9">
    <source>
        <dbReference type="Proteomes" id="UP000035709"/>
    </source>
</evidence>
<keyword evidence="3" id="KW-0378">Hydrolase</keyword>
<evidence type="ECO:0000256" key="5">
    <source>
        <dbReference type="SAM" id="MobiDB-lite"/>
    </source>
</evidence>
<keyword evidence="6" id="KW-1133">Transmembrane helix</keyword>
<dbReference type="Gene3D" id="3.40.390.10">
    <property type="entry name" value="Collagenase (Catalytic Domain)"/>
    <property type="match status" value="1"/>
</dbReference>
<keyword evidence="2" id="KW-0479">Metal-binding</keyword>
<keyword evidence="4" id="KW-0862">Zinc</keyword>
<dbReference type="GO" id="GO:0006508">
    <property type="term" value="P:proteolysis"/>
    <property type="evidence" value="ECO:0007669"/>
    <property type="project" value="UniProtKB-KW"/>
</dbReference>
<dbReference type="Pfam" id="PF00413">
    <property type="entry name" value="Peptidase_M10"/>
    <property type="match status" value="1"/>
</dbReference>
<dbReference type="Proteomes" id="UP000035709">
    <property type="component" value="Chromosome"/>
</dbReference>
<feature type="region of interest" description="Disordered" evidence="5">
    <location>
        <begin position="70"/>
        <end position="103"/>
    </location>
</feature>
<dbReference type="GO" id="GO:0008270">
    <property type="term" value="F:zinc ion binding"/>
    <property type="evidence" value="ECO:0007669"/>
    <property type="project" value="InterPro"/>
</dbReference>
<evidence type="ECO:0000256" key="3">
    <source>
        <dbReference type="ARBA" id="ARBA00022801"/>
    </source>
</evidence>
<keyword evidence="9" id="KW-1185">Reference proteome</keyword>
<proteinExistence type="predicted"/>
<evidence type="ECO:0000259" key="7">
    <source>
        <dbReference type="SMART" id="SM00235"/>
    </source>
</evidence>
<name>A0A0D6A4N3_9LACO</name>
<dbReference type="InterPro" id="IPR006026">
    <property type="entry name" value="Peptidase_Metallo"/>
</dbReference>
<dbReference type="EMBL" id="AP014808">
    <property type="protein sequence ID" value="BAQ57782.1"/>
    <property type="molecule type" value="Genomic_DNA"/>
</dbReference>
<dbReference type="PATRIC" id="fig|1600.4.peg.1423"/>
<protein>
    <recommendedName>
        <fullName evidence="7">Peptidase metallopeptidase domain-containing protein</fullName>
    </recommendedName>
</protein>